<keyword evidence="1 5" id="KW-0732">Signal</keyword>
<dbReference type="GO" id="GO:0005509">
    <property type="term" value="F:calcium ion binding"/>
    <property type="evidence" value="ECO:0007669"/>
    <property type="project" value="InterPro"/>
</dbReference>
<evidence type="ECO:0000256" key="2">
    <source>
        <dbReference type="ARBA" id="ARBA00022837"/>
    </source>
</evidence>
<gene>
    <name evidence="6" type="ORF">A3C93_03485</name>
</gene>
<organism evidence="6 7">
    <name type="scientific">Candidatus Lloydbacteria bacterium RIFCSPHIGHO2_02_FULL_54_17</name>
    <dbReference type="NCBI Taxonomy" id="1798664"/>
    <lineage>
        <taxon>Bacteria</taxon>
        <taxon>Candidatus Lloydiibacteriota</taxon>
    </lineage>
</organism>
<dbReference type="PANTHER" id="PTHR10199">
    <property type="entry name" value="THROMBOSPONDIN"/>
    <property type="match status" value="1"/>
</dbReference>
<dbReference type="Proteomes" id="UP000178636">
    <property type="component" value="Unassembled WGS sequence"/>
</dbReference>
<evidence type="ECO:0000256" key="3">
    <source>
        <dbReference type="SAM" id="MobiDB-lite"/>
    </source>
</evidence>
<dbReference type="InterPro" id="IPR003367">
    <property type="entry name" value="Thrombospondin_3-like_rpt"/>
</dbReference>
<dbReference type="GO" id="GO:0007155">
    <property type="term" value="P:cell adhesion"/>
    <property type="evidence" value="ECO:0007669"/>
    <property type="project" value="InterPro"/>
</dbReference>
<keyword evidence="4" id="KW-0472">Membrane</keyword>
<keyword evidence="4" id="KW-0812">Transmembrane</keyword>
<protein>
    <submittedName>
        <fullName evidence="6">Uncharacterized protein</fullName>
    </submittedName>
</protein>
<accession>A0A1G2DHR3</accession>
<keyword evidence="4" id="KW-1133">Transmembrane helix</keyword>
<dbReference type="AlphaFoldDB" id="A0A1G2DHR3"/>
<evidence type="ECO:0000256" key="5">
    <source>
        <dbReference type="SAM" id="SignalP"/>
    </source>
</evidence>
<feature type="chain" id="PRO_5009582590" evidence="5">
    <location>
        <begin position="30"/>
        <end position="408"/>
    </location>
</feature>
<feature type="region of interest" description="Disordered" evidence="3">
    <location>
        <begin position="336"/>
        <end position="360"/>
    </location>
</feature>
<proteinExistence type="predicted"/>
<reference evidence="6 7" key="1">
    <citation type="journal article" date="2016" name="Nat. Commun.">
        <title>Thousands of microbial genomes shed light on interconnected biogeochemical processes in an aquifer system.</title>
        <authorList>
            <person name="Anantharaman K."/>
            <person name="Brown C.T."/>
            <person name="Hug L.A."/>
            <person name="Sharon I."/>
            <person name="Castelle C.J."/>
            <person name="Probst A.J."/>
            <person name="Thomas B.C."/>
            <person name="Singh A."/>
            <person name="Wilkins M.J."/>
            <person name="Karaoz U."/>
            <person name="Brodie E.L."/>
            <person name="Williams K.H."/>
            <person name="Hubbard S.S."/>
            <person name="Banfield J.F."/>
        </authorList>
    </citation>
    <scope>NUCLEOTIDE SEQUENCE [LARGE SCALE GENOMIC DNA]</scope>
</reference>
<evidence type="ECO:0000313" key="7">
    <source>
        <dbReference type="Proteomes" id="UP000178636"/>
    </source>
</evidence>
<dbReference type="SUPFAM" id="SSF103647">
    <property type="entry name" value="TSP type-3 repeat"/>
    <property type="match status" value="1"/>
</dbReference>
<feature type="signal peptide" evidence="5">
    <location>
        <begin position="1"/>
        <end position="29"/>
    </location>
</feature>
<dbReference type="InterPro" id="IPR028974">
    <property type="entry name" value="TSP_type-3_rpt"/>
</dbReference>
<feature type="compositionally biased region" description="Polar residues" evidence="3">
    <location>
        <begin position="336"/>
        <end position="348"/>
    </location>
</feature>
<dbReference type="Gene3D" id="4.10.1080.10">
    <property type="entry name" value="TSP type-3 repeat"/>
    <property type="match status" value="1"/>
</dbReference>
<evidence type="ECO:0000313" key="6">
    <source>
        <dbReference type="EMBL" id="OGZ12348.1"/>
    </source>
</evidence>
<evidence type="ECO:0000256" key="4">
    <source>
        <dbReference type="SAM" id="Phobius"/>
    </source>
</evidence>
<keyword evidence="2" id="KW-0106">Calcium</keyword>
<dbReference type="Pfam" id="PF02412">
    <property type="entry name" value="TSP_3"/>
    <property type="match status" value="2"/>
</dbReference>
<name>A0A1G2DHR3_9BACT</name>
<dbReference type="EMBL" id="MHLO01000020">
    <property type="protein sequence ID" value="OGZ12348.1"/>
    <property type="molecule type" value="Genomic_DNA"/>
</dbReference>
<comment type="caution">
    <text evidence="6">The sequence shown here is derived from an EMBL/GenBank/DDBJ whole genome shotgun (WGS) entry which is preliminary data.</text>
</comment>
<evidence type="ECO:0000256" key="1">
    <source>
        <dbReference type="ARBA" id="ARBA00022729"/>
    </source>
</evidence>
<sequence>MILNMKTNFSPLTVTAVALFFALPPFAVASAPVTFPSDTESAPTSFREFVQISDEKVPIKVPTVIELPLDGRSFEYPFFAVKDLTADGASRFVGNYFRHFTVVSKTPMHIAPTGDPSWSAMLDGDYRSYASFSVPENGSGMAAIALLSTKPVTASSFTILLDGEVALPNTILIQADTADGANMVVLNTTKMTGNTVRFPKTTSTNWKVTLTYSQPLRITEISVLDEDALRATTQGLRFLAVPGHDYVVYMDADRPVTLTTTEAGDLLTDKGVVRITPLASVQNPAYVIADTDGDGVPDRSDNCVTFPNATQEDVDQSGAGDLCEDFDRDRVVNATDNCPNDPNLAQTDTDGDGMGDACDGEESRITEKNAWLPWAGMGVALLILIGLVFLTMRSGGSPKQGEPTPPVQ</sequence>
<dbReference type="STRING" id="1798664.A3C93_03485"/>
<feature type="transmembrane region" description="Helical" evidence="4">
    <location>
        <begin position="371"/>
        <end position="390"/>
    </location>
</feature>